<feature type="domain" description="YOMG-like N-terminal" evidence="3">
    <location>
        <begin position="18"/>
        <end position="105"/>
    </location>
</feature>
<evidence type="ECO:0000259" key="2">
    <source>
        <dbReference type="Pfam" id="PF06605"/>
    </source>
</evidence>
<gene>
    <name evidence="4" type="ORF">ACFO1S_11715</name>
</gene>
<feature type="coiled-coil region" evidence="1">
    <location>
        <begin position="302"/>
        <end position="336"/>
    </location>
</feature>
<reference evidence="5" key="1">
    <citation type="journal article" date="2019" name="Int. J. Syst. Evol. Microbiol.">
        <title>The Global Catalogue of Microorganisms (GCM) 10K type strain sequencing project: providing services to taxonomists for standard genome sequencing and annotation.</title>
        <authorList>
            <consortium name="The Broad Institute Genomics Platform"/>
            <consortium name="The Broad Institute Genome Sequencing Center for Infectious Disease"/>
            <person name="Wu L."/>
            <person name="Ma J."/>
        </authorList>
    </citation>
    <scope>NUCLEOTIDE SEQUENCE [LARGE SCALE GENOMIC DNA]</scope>
    <source>
        <strain evidence="5">CGMCC 4.1641</strain>
    </source>
</reference>
<dbReference type="InterPro" id="IPR057796">
    <property type="entry name" value="YOMG-like_N"/>
</dbReference>
<organism evidence="4 5">
    <name type="scientific">Cohnella boryungensis</name>
    <dbReference type="NCBI Taxonomy" id="768479"/>
    <lineage>
        <taxon>Bacteria</taxon>
        <taxon>Bacillati</taxon>
        <taxon>Bacillota</taxon>
        <taxon>Bacilli</taxon>
        <taxon>Bacillales</taxon>
        <taxon>Paenibacillaceae</taxon>
        <taxon>Cohnella</taxon>
    </lineage>
</organism>
<feature type="domain" description="Tail spike" evidence="2">
    <location>
        <begin position="409"/>
        <end position="501"/>
    </location>
</feature>
<keyword evidence="1" id="KW-0175">Coiled coil</keyword>
<dbReference type="Pfam" id="PF24049">
    <property type="entry name" value="YOMG_N"/>
    <property type="match status" value="1"/>
</dbReference>
<dbReference type="Pfam" id="PF06605">
    <property type="entry name" value="Prophage_tail"/>
    <property type="match status" value="2"/>
</dbReference>
<evidence type="ECO:0000259" key="3">
    <source>
        <dbReference type="Pfam" id="PF24049"/>
    </source>
</evidence>
<name>A0ABV8S951_9BACL</name>
<protein>
    <submittedName>
        <fullName evidence="4">Phage tail protein</fullName>
    </submittedName>
</protein>
<dbReference type="RefSeq" id="WP_204604731.1">
    <property type="nucleotide sequence ID" value="NZ_JBHSED010000018.1"/>
</dbReference>
<dbReference type="Proteomes" id="UP001595755">
    <property type="component" value="Unassembled WGS sequence"/>
</dbReference>
<feature type="domain" description="Tail spike" evidence="2">
    <location>
        <begin position="113"/>
        <end position="293"/>
    </location>
</feature>
<evidence type="ECO:0000256" key="1">
    <source>
        <dbReference type="SAM" id="Coils"/>
    </source>
</evidence>
<evidence type="ECO:0000313" key="5">
    <source>
        <dbReference type="Proteomes" id="UP001595755"/>
    </source>
</evidence>
<accession>A0ABV8S951</accession>
<dbReference type="InterPro" id="IPR010572">
    <property type="entry name" value="Tail_dom"/>
</dbReference>
<keyword evidence="5" id="KW-1185">Reference proteome</keyword>
<sequence>MSFHENKYDEPAEPRMFLARPNRTLVGEIHHYFGLSRDTSLGNPSTLDFRVPYQISKFNKLVDNPIAALLKNRYIIKMVDRDFEEWFMIRTPVDHMEEESDFKTITAYSMEIELQDKRLMNYNVTSRNASQILQDVLSQTIWSIGTVLAEFDLKYRSLDITSSSVLDAIYELAKTFDALVTFDTVNRKVSLVQFDKYGVEDGFEASYGVLLKHAKKVDSDEEFYTRFVGVGENGLGIQRENVTGQAYLEDYSYFMYPFERDANRQVVSHSEYMSDELCHALLDYRAVVDSYKGSFQGYLSSLAAQQTTLSTQKDRLDELDKELRIIEDQLSIANSAQETAKAAGLAQQRAAKLALIQAQNNAINSTEAAIKVTGNQIRALQQQMSIESNFTPELIVEWNPYIIEGRYENTYITDVRQLLESTIAEFDKVKQPKILVEIGIVNFYKCLTETNRRLRLGDIIKITNTAVGINVKAKVIGMRFDYDSDDISLTISNVQELLTDKARALRDLYKATTTSGTVTSNLYKWNTASTDVNEVQSVLNGVWDAAAREILASGNESVEISRKGIITKDLEDPQKYVVMQHGQIALTDDGGNSWKSVLNAQGLYAQRLYGQILAGQNLQITNPAGSVVINENGLRVTNMTLTLVNSAVNSQVLINPNDGFKVQKNTGTTTAPVWANQISLDSSGNALFGGILSIGKDNNIVKADGSTGLWVGHASYGSAPFRVDLGGRVTASNVALTGGSIGWGNFNVSSTGIVTATGANISGNIMANALVAGAFIQAPNISGGTITGATIQTKNLGSYPRAAISVADSYFEVSTSIYDYIKVNSIGDEGRPGIRFGSGSVNNVAWISYYNTNLEIGASNDLTRGTGIRMFAKKDIFLAGDEEIRFVTGSLNWGNQAIATQEWVLNNVISKWG</sequence>
<comment type="caution">
    <text evidence="4">The sequence shown here is derived from an EMBL/GenBank/DDBJ whole genome shotgun (WGS) entry which is preliminary data.</text>
</comment>
<proteinExistence type="predicted"/>
<dbReference type="EMBL" id="JBHSED010000018">
    <property type="protein sequence ID" value="MFC4304096.1"/>
    <property type="molecule type" value="Genomic_DNA"/>
</dbReference>
<evidence type="ECO:0000313" key="4">
    <source>
        <dbReference type="EMBL" id="MFC4304096.1"/>
    </source>
</evidence>